<proteinExistence type="predicted"/>
<keyword evidence="3" id="KW-1185">Reference proteome</keyword>
<feature type="region of interest" description="Disordered" evidence="1">
    <location>
        <begin position="1"/>
        <end position="23"/>
    </location>
</feature>
<gene>
    <name evidence="4" type="primary">GRAMD2</name>
</gene>
<dbReference type="InterPro" id="IPR011993">
    <property type="entry name" value="PH-like_dom_sf"/>
</dbReference>
<evidence type="ECO:0000313" key="4">
    <source>
        <dbReference type="RefSeq" id="XP_004415408.1"/>
    </source>
</evidence>
<feature type="compositionally biased region" description="Polar residues" evidence="1">
    <location>
        <begin position="14"/>
        <end position="23"/>
    </location>
</feature>
<dbReference type="InterPro" id="IPR004182">
    <property type="entry name" value="GRAM"/>
</dbReference>
<dbReference type="CDD" id="cd13220">
    <property type="entry name" value="PH-GRAM_GRAMDC"/>
    <property type="match status" value="1"/>
</dbReference>
<dbReference type="GO" id="GO:0005546">
    <property type="term" value="F:phosphatidylinositol-4,5-bisphosphate binding"/>
    <property type="evidence" value="ECO:0007669"/>
    <property type="project" value="TreeGrafter"/>
</dbReference>
<feature type="region of interest" description="Disordered" evidence="1">
    <location>
        <begin position="238"/>
        <end position="260"/>
    </location>
</feature>
<dbReference type="GO" id="GO:0005789">
    <property type="term" value="C:endoplasmic reticulum membrane"/>
    <property type="evidence" value="ECO:0007669"/>
    <property type="project" value="TreeGrafter"/>
</dbReference>
<dbReference type="GO" id="GO:0061817">
    <property type="term" value="P:endoplasmic reticulum-plasma membrane tethering"/>
    <property type="evidence" value="ECO:0007669"/>
    <property type="project" value="TreeGrafter"/>
</dbReference>
<sequence>MTALSRGEAAEAGSDQQMHGKTASLKSPVSCSEKLAKVQAPLDSSLHWPEGLKGEEIKKCGREGTLLSKYNQQYHKLFKDIPLEEVVLKVCSCALQRDLLLQGRLYISPNWLCFHASLFGKDIKVVIPVVSVQMIKKHKMARLLPNGLAITTNTSQKYVFVSLLSRDSVYDMLRRVCTHLQPSSKKSLSVREFPEEPECESLEVLIPEMKWRKVCPASRSLSLPDNIPCIPRASMDSTDSFFPSRKPPGSEKAVCEEEKLEEEPRSDGELRLWDYQLLKVIFVLICFLVMSSSYLAFRISRLEQQLCSLNWDGPVPGHSSYNLGTKTRSQIPGTSREILYTKLQQALGQRKVSLFLGNSLAQRQSTRNHPRDKGHDLVPGMQLSTATRLAAVVGQRPRLSCGMESSFLSFDDSQKVLVLTYLALRRLTGPKSSPESRVLCKSHRAVAEPPHTSGILGRQRAATGNLRSLLPLLGGHREGFPISLGQLQSNVLGSNGTVLLTQEFKSRTPSQKIPVSFSMTSSLD</sequence>
<organism evidence="3 4">
    <name type="scientific">Odobenus rosmarus divergens</name>
    <name type="common">Pacific walrus</name>
    <dbReference type="NCBI Taxonomy" id="9708"/>
    <lineage>
        <taxon>Eukaryota</taxon>
        <taxon>Metazoa</taxon>
        <taxon>Chordata</taxon>
        <taxon>Craniata</taxon>
        <taxon>Vertebrata</taxon>
        <taxon>Euteleostomi</taxon>
        <taxon>Mammalia</taxon>
        <taxon>Eutheria</taxon>
        <taxon>Laurasiatheria</taxon>
        <taxon>Carnivora</taxon>
        <taxon>Caniformia</taxon>
        <taxon>Pinnipedia</taxon>
        <taxon>Odobenidae</taxon>
        <taxon>Odobenus</taxon>
    </lineage>
</organism>
<feature type="domain" description="GRAM" evidence="2">
    <location>
        <begin position="72"/>
        <end position="139"/>
    </location>
</feature>
<evidence type="ECO:0000256" key="1">
    <source>
        <dbReference type="SAM" id="MobiDB-lite"/>
    </source>
</evidence>
<dbReference type="Gene3D" id="2.30.29.30">
    <property type="entry name" value="Pleckstrin-homology domain (PH domain)/Phosphotyrosine-binding domain (PTB)"/>
    <property type="match status" value="1"/>
</dbReference>
<evidence type="ECO:0000259" key="2">
    <source>
        <dbReference type="SMART" id="SM00568"/>
    </source>
</evidence>
<dbReference type="AlphaFoldDB" id="A0A9B0HCY1"/>
<dbReference type="RefSeq" id="XP_004415408.1">
    <property type="nucleotide sequence ID" value="XM_004415351.1"/>
</dbReference>
<dbReference type="InterPro" id="IPR042624">
    <property type="entry name" value="RAMD2A"/>
</dbReference>
<dbReference type="Proteomes" id="UP000245340">
    <property type="component" value="Unplaced"/>
</dbReference>
<dbReference type="FunFam" id="2.30.29.30:FF:000086">
    <property type="entry name" value="GRAM domain-containing protein 2B isoform 2"/>
    <property type="match status" value="1"/>
</dbReference>
<dbReference type="Pfam" id="PF02893">
    <property type="entry name" value="GRAM"/>
    <property type="match status" value="1"/>
</dbReference>
<dbReference type="PANTHER" id="PTHR46973">
    <property type="entry name" value="GRAM DOMAIN-CONTAINING PROTEIN 2A"/>
    <property type="match status" value="1"/>
</dbReference>
<name>A0A9B0HCY1_ODORO</name>
<dbReference type="GO" id="GO:0044232">
    <property type="term" value="C:organelle membrane contact site"/>
    <property type="evidence" value="ECO:0007669"/>
    <property type="project" value="TreeGrafter"/>
</dbReference>
<dbReference type="GO" id="GO:2001256">
    <property type="term" value="P:regulation of store-operated calcium entry"/>
    <property type="evidence" value="ECO:0007669"/>
    <property type="project" value="TreeGrafter"/>
</dbReference>
<protein>
    <submittedName>
        <fullName evidence="4">GRAM domain-containing protein 2</fullName>
    </submittedName>
</protein>
<evidence type="ECO:0000313" key="3">
    <source>
        <dbReference type="Proteomes" id="UP000245340"/>
    </source>
</evidence>
<dbReference type="SMART" id="SM00568">
    <property type="entry name" value="GRAM"/>
    <property type="match status" value="1"/>
</dbReference>
<reference evidence="4" key="1">
    <citation type="submission" date="2025-08" db="UniProtKB">
        <authorList>
            <consortium name="RefSeq"/>
        </authorList>
    </citation>
    <scope>IDENTIFICATION</scope>
</reference>
<dbReference type="PANTHER" id="PTHR46973:SF1">
    <property type="entry name" value="GRAM DOMAIN-CONTAINING PROTEIN 2A"/>
    <property type="match status" value="1"/>
</dbReference>
<accession>A0A9B0HCY1</accession>